<dbReference type="InParanoid" id="K5WKL6"/>
<evidence type="ECO:0000256" key="7">
    <source>
        <dbReference type="PIRSR" id="PIRSR000137-1"/>
    </source>
</evidence>
<dbReference type="SUPFAM" id="SSF51905">
    <property type="entry name" value="FAD/NAD(P)-binding domain"/>
    <property type="match status" value="1"/>
</dbReference>
<dbReference type="Pfam" id="PF00732">
    <property type="entry name" value="GMC_oxred_N"/>
    <property type="match status" value="1"/>
</dbReference>
<keyword evidence="13" id="KW-1185">Reference proteome</keyword>
<dbReference type="HOGENOM" id="CLU_002865_6_0_1"/>
<feature type="active site" description="Proton acceptor" evidence="7">
    <location>
        <position position="584"/>
    </location>
</feature>
<dbReference type="GO" id="GO:0016614">
    <property type="term" value="F:oxidoreductase activity, acting on CH-OH group of donors"/>
    <property type="evidence" value="ECO:0007669"/>
    <property type="project" value="InterPro"/>
</dbReference>
<dbReference type="OrthoDB" id="269227at2759"/>
<evidence type="ECO:0000256" key="3">
    <source>
        <dbReference type="ARBA" id="ARBA00022630"/>
    </source>
</evidence>
<dbReference type="InterPro" id="IPR000172">
    <property type="entry name" value="GMC_OxRdtase_N"/>
</dbReference>
<evidence type="ECO:0000259" key="10">
    <source>
        <dbReference type="PROSITE" id="PS00623"/>
    </source>
</evidence>
<dbReference type="AlphaFoldDB" id="K5WKL6"/>
<gene>
    <name evidence="12" type="ORF">PHACADRAFT_192337</name>
</gene>
<feature type="domain" description="Glucose-methanol-choline oxidoreductase N-terminal" evidence="11">
    <location>
        <begin position="282"/>
        <end position="296"/>
    </location>
</feature>
<dbReference type="PIRSF" id="PIRSF000137">
    <property type="entry name" value="Alcohol_oxidase"/>
    <property type="match status" value="1"/>
</dbReference>
<dbReference type="PROSITE" id="PS00624">
    <property type="entry name" value="GMC_OXRED_2"/>
    <property type="match status" value="1"/>
</dbReference>
<keyword evidence="3 9" id="KW-0285">Flavoprotein</keyword>
<dbReference type="InterPro" id="IPR007867">
    <property type="entry name" value="GMC_OxRtase_C"/>
</dbReference>
<dbReference type="InterPro" id="IPR036188">
    <property type="entry name" value="FAD/NAD-bd_sf"/>
</dbReference>
<evidence type="ECO:0000313" key="12">
    <source>
        <dbReference type="EMBL" id="EKM59945.1"/>
    </source>
</evidence>
<evidence type="ECO:0000259" key="11">
    <source>
        <dbReference type="PROSITE" id="PS00624"/>
    </source>
</evidence>
<keyword evidence="6" id="KW-0560">Oxidoreductase</keyword>
<dbReference type="GeneID" id="18910818"/>
<dbReference type="SUPFAM" id="SSF54373">
    <property type="entry name" value="FAD-linked reductases, C-terminal domain"/>
    <property type="match status" value="1"/>
</dbReference>
<evidence type="ECO:0000256" key="1">
    <source>
        <dbReference type="ARBA" id="ARBA00001974"/>
    </source>
</evidence>
<feature type="binding site" evidence="8">
    <location>
        <position position="242"/>
    </location>
    <ligand>
        <name>FAD</name>
        <dbReference type="ChEBI" id="CHEBI:57692"/>
    </ligand>
</feature>
<dbReference type="InterPro" id="IPR012132">
    <property type="entry name" value="GMC_OxRdtase"/>
</dbReference>
<comment type="cofactor">
    <cofactor evidence="1 8">
        <name>FAD</name>
        <dbReference type="ChEBI" id="CHEBI:57692"/>
    </cofactor>
</comment>
<dbReference type="EMBL" id="JH930469">
    <property type="protein sequence ID" value="EKM59945.1"/>
    <property type="molecule type" value="Genomic_DNA"/>
</dbReference>
<evidence type="ECO:0000313" key="13">
    <source>
        <dbReference type="Proteomes" id="UP000008370"/>
    </source>
</evidence>
<dbReference type="Proteomes" id="UP000008370">
    <property type="component" value="Unassembled WGS sequence"/>
</dbReference>
<dbReference type="RefSeq" id="XP_007392494.1">
    <property type="nucleotide sequence ID" value="XM_007392432.1"/>
</dbReference>
<feature type="domain" description="Glucose-methanol-choline oxidoreductase N-terminal" evidence="10">
    <location>
        <begin position="91"/>
        <end position="114"/>
    </location>
</feature>
<comment type="similarity">
    <text evidence="2 9">Belongs to the GMC oxidoreductase family.</text>
</comment>
<evidence type="ECO:0000256" key="8">
    <source>
        <dbReference type="PIRSR" id="PIRSR000137-2"/>
    </source>
</evidence>
<evidence type="ECO:0000256" key="2">
    <source>
        <dbReference type="ARBA" id="ARBA00010790"/>
    </source>
</evidence>
<sequence length="606" mass="66738">MSAKIENVTDKSFDYVIIGGGTAGLTLAARLSEDPSKTVCVLEAGDPNINDPAILAPAAYASQFGNKQYDWNFATTKQKFCSDRIFPWSRGRGLGGSSGINFYQWAKPPAEEIDDWESLGNPGWNWKNFQKYVQRAERFVEPAAELREKFKIPLHEGDLGTKGTLPISFPRTFSEAETYFMQTAKNAGISTAPRPYGGNPNGFFWMINSLDQQTSTRSYACTAYYMPNRDRPNLTVLTGAHVARIVSDEGTDGNLTITGVEFLHGEKGHVVYVKKEAIICAGALKSPQILELSGIGNRSVLEKVGVEVKVDLPGLGENMQEHIFGAFSWELKPEHDFLGFNELLNPIGLAQHKALYKNLKGALTMGIVSFSYSPLETVAGTSRAQEIYERARAQVDTLDPARTPTGLREQYAILLARLRPGVLPAGPGCEVTGVTTTAFGVSVEEGRSYFSWSYSMNHPLSRGHVHITSADPMVDPELDPHYFEHETDLDVFMEAAKFARNLVQHAPLKDMVAREVAPGPSVQTDEQLMQYVKETCSTSWHTCGTCSMMPRDKGGVVDHELRVYGTNNLRVVDLSIAPLHVASHTQSVVYAIAEQAADIIKGTFER</sequence>
<name>K5WKL6_PHACS</name>
<feature type="active site" description="Proton donor" evidence="7">
    <location>
        <position position="541"/>
    </location>
</feature>
<dbReference type="Pfam" id="PF05199">
    <property type="entry name" value="GMC_oxred_C"/>
    <property type="match status" value="1"/>
</dbReference>
<dbReference type="GO" id="GO:0050660">
    <property type="term" value="F:flavin adenine dinucleotide binding"/>
    <property type="evidence" value="ECO:0007669"/>
    <property type="project" value="InterPro"/>
</dbReference>
<evidence type="ECO:0000256" key="6">
    <source>
        <dbReference type="ARBA" id="ARBA00023002"/>
    </source>
</evidence>
<dbReference type="KEGG" id="pco:PHACADRAFT_192337"/>
<evidence type="ECO:0000256" key="4">
    <source>
        <dbReference type="ARBA" id="ARBA00022729"/>
    </source>
</evidence>
<organism evidence="12 13">
    <name type="scientific">Phanerochaete carnosa (strain HHB-10118-sp)</name>
    <name type="common">White-rot fungus</name>
    <name type="synonym">Peniophora carnosa</name>
    <dbReference type="NCBI Taxonomy" id="650164"/>
    <lineage>
        <taxon>Eukaryota</taxon>
        <taxon>Fungi</taxon>
        <taxon>Dikarya</taxon>
        <taxon>Basidiomycota</taxon>
        <taxon>Agaricomycotina</taxon>
        <taxon>Agaricomycetes</taxon>
        <taxon>Polyporales</taxon>
        <taxon>Phanerochaetaceae</taxon>
        <taxon>Phanerochaete</taxon>
    </lineage>
</organism>
<keyword evidence="5 8" id="KW-0274">FAD</keyword>
<dbReference type="PANTHER" id="PTHR11552:SF201">
    <property type="entry name" value="GLUCOSE-METHANOL-CHOLINE OXIDOREDUCTASE N-TERMINAL DOMAIN-CONTAINING PROTEIN"/>
    <property type="match status" value="1"/>
</dbReference>
<reference evidence="12 13" key="1">
    <citation type="journal article" date="2012" name="BMC Genomics">
        <title>Comparative genomics of the white-rot fungi, Phanerochaete carnosa and P. chrysosporium, to elucidate the genetic basis of the distinct wood types they colonize.</title>
        <authorList>
            <person name="Suzuki H."/>
            <person name="MacDonald J."/>
            <person name="Syed K."/>
            <person name="Salamov A."/>
            <person name="Hori C."/>
            <person name="Aerts A."/>
            <person name="Henrissat B."/>
            <person name="Wiebenga A."/>
            <person name="vanKuyk P.A."/>
            <person name="Barry K."/>
            <person name="Lindquist E."/>
            <person name="LaButti K."/>
            <person name="Lapidus A."/>
            <person name="Lucas S."/>
            <person name="Coutinho P."/>
            <person name="Gong Y."/>
            <person name="Samejima M."/>
            <person name="Mahadevan R."/>
            <person name="Abou-Zaid M."/>
            <person name="de Vries R.P."/>
            <person name="Igarashi K."/>
            <person name="Yadav J.S."/>
            <person name="Grigoriev I.V."/>
            <person name="Master E.R."/>
        </authorList>
    </citation>
    <scope>NUCLEOTIDE SEQUENCE [LARGE SCALE GENOMIC DNA]</scope>
    <source>
        <strain evidence="12 13">HHB-10118-sp</strain>
    </source>
</reference>
<protein>
    <recommendedName>
        <fullName evidence="10 11">Glucose-methanol-choline oxidoreductase N-terminal domain-containing protein</fullName>
    </recommendedName>
</protein>
<accession>K5WKL6</accession>
<feature type="binding site" evidence="8">
    <location>
        <begin position="540"/>
        <end position="541"/>
    </location>
    <ligand>
        <name>FAD</name>
        <dbReference type="ChEBI" id="CHEBI:57692"/>
    </ligand>
</feature>
<evidence type="ECO:0000256" key="9">
    <source>
        <dbReference type="RuleBase" id="RU003968"/>
    </source>
</evidence>
<keyword evidence="4" id="KW-0732">Signal</keyword>
<evidence type="ECO:0000256" key="5">
    <source>
        <dbReference type="ARBA" id="ARBA00022827"/>
    </source>
</evidence>
<dbReference type="PROSITE" id="PS00623">
    <property type="entry name" value="GMC_OXRED_1"/>
    <property type="match status" value="1"/>
</dbReference>
<dbReference type="Gene3D" id="3.30.560.10">
    <property type="entry name" value="Glucose Oxidase, domain 3"/>
    <property type="match status" value="1"/>
</dbReference>
<dbReference type="PANTHER" id="PTHR11552">
    <property type="entry name" value="GLUCOSE-METHANOL-CHOLINE GMC OXIDOREDUCTASE"/>
    <property type="match status" value="1"/>
</dbReference>
<proteinExistence type="inferred from homology"/>
<dbReference type="Gene3D" id="3.50.50.60">
    <property type="entry name" value="FAD/NAD(P)-binding domain"/>
    <property type="match status" value="1"/>
</dbReference>